<reference evidence="1" key="1">
    <citation type="submission" date="2020-11" db="EMBL/GenBank/DDBJ databases">
        <title>Nocardioides cynanchi sp. nov., isolated from soil of rhizosphere of Cynanchum wilfordii.</title>
        <authorList>
            <person name="Lee J.-S."/>
            <person name="Suh M.K."/>
            <person name="Kim J.-S."/>
        </authorList>
    </citation>
    <scope>NUCLEOTIDE SEQUENCE</scope>
    <source>
        <strain evidence="1">KCTC 19276</strain>
    </source>
</reference>
<accession>A0A930VJD3</accession>
<dbReference type="EMBL" id="JADKPO010000015">
    <property type="protein sequence ID" value="MBF4768604.1"/>
    <property type="molecule type" value="Genomic_DNA"/>
</dbReference>
<dbReference type="AlphaFoldDB" id="A0A930VJD3"/>
<sequence>MYLIDGKTPSTEEPPMPTFNDPVADADELREAVRGLAHATRSIEDPTSIYAVLGSISSALASLSQSLHQLGQFHDGPTRKQAWMNGDAHAGRAASYRESWELHRAAEMIHQVAECVDRAHEIEATIAYDIHDYPSFAPVQRSSRQPGMSL</sequence>
<proteinExistence type="predicted"/>
<comment type="caution">
    <text evidence="1">The sequence shown here is derived from an EMBL/GenBank/DDBJ whole genome shotgun (WGS) entry which is preliminary data.</text>
</comment>
<evidence type="ECO:0000313" key="2">
    <source>
        <dbReference type="Proteomes" id="UP000660668"/>
    </source>
</evidence>
<name>A0A930VJD3_9ACTN</name>
<protein>
    <submittedName>
        <fullName evidence="1">Uncharacterized protein</fullName>
    </submittedName>
</protein>
<dbReference type="Proteomes" id="UP000660668">
    <property type="component" value="Unassembled WGS sequence"/>
</dbReference>
<evidence type="ECO:0000313" key="1">
    <source>
        <dbReference type="EMBL" id="MBF4768604.1"/>
    </source>
</evidence>
<keyword evidence="2" id="KW-1185">Reference proteome</keyword>
<gene>
    <name evidence="1" type="ORF">ISU10_12610</name>
</gene>
<organism evidence="1 2">
    <name type="scientific">Nocardioides agariphilus</name>
    <dbReference type="NCBI Taxonomy" id="433664"/>
    <lineage>
        <taxon>Bacteria</taxon>
        <taxon>Bacillati</taxon>
        <taxon>Actinomycetota</taxon>
        <taxon>Actinomycetes</taxon>
        <taxon>Propionibacteriales</taxon>
        <taxon>Nocardioidaceae</taxon>
        <taxon>Nocardioides</taxon>
    </lineage>
</organism>
<dbReference type="RefSeq" id="WP_194696756.1">
    <property type="nucleotide sequence ID" value="NZ_JADKPO010000015.1"/>
</dbReference>